<dbReference type="GO" id="GO:0070813">
    <property type="term" value="P:hydrogen sulfide metabolic process"/>
    <property type="evidence" value="ECO:0007669"/>
    <property type="project" value="TreeGrafter"/>
</dbReference>
<reference evidence="4" key="1">
    <citation type="submission" date="2017-02" db="EMBL/GenBank/DDBJ databases">
        <title>Comparative genomics and description of representatives of a novel lineage of planctomycetes thriving in anoxic sediments.</title>
        <authorList>
            <person name="Spring S."/>
            <person name="Bunk B."/>
            <person name="Sproer C."/>
        </authorList>
    </citation>
    <scope>NUCLEOTIDE SEQUENCE [LARGE SCALE GENOMIC DNA]</scope>
    <source>
        <strain evidence="4">ST-NAGAB-D1</strain>
    </source>
</reference>
<dbReference type="PANTHER" id="PTHR43084:SF1">
    <property type="entry name" value="PERSULFIDE DIOXYGENASE ETHE1, MITOCHONDRIAL"/>
    <property type="match status" value="1"/>
</dbReference>
<dbReference type="SUPFAM" id="SSF56281">
    <property type="entry name" value="Metallo-hydrolase/oxidoreductase"/>
    <property type="match status" value="1"/>
</dbReference>
<evidence type="ECO:0000313" key="4">
    <source>
        <dbReference type="Proteomes" id="UP000189674"/>
    </source>
</evidence>
<dbReference type="Gene3D" id="3.40.250.10">
    <property type="entry name" value="Rhodanese-like domain"/>
    <property type="match status" value="2"/>
</dbReference>
<dbReference type="PANTHER" id="PTHR43084">
    <property type="entry name" value="PERSULFIDE DIOXYGENASE ETHE1"/>
    <property type="match status" value="1"/>
</dbReference>
<protein>
    <submittedName>
        <fullName evidence="3">Beta-lactamase hydrolase-like protein</fullName>
        <ecNumber evidence="3">3.-.-.-</ecNumber>
    </submittedName>
</protein>
<dbReference type="InterPro" id="IPR001763">
    <property type="entry name" value="Rhodanese-like_dom"/>
</dbReference>
<dbReference type="CDD" id="cd07724">
    <property type="entry name" value="POD-like_MBL-fold"/>
    <property type="match status" value="1"/>
</dbReference>
<organism evidence="3 4">
    <name type="scientific">Anaerohalosphaera lusitana</name>
    <dbReference type="NCBI Taxonomy" id="1936003"/>
    <lineage>
        <taxon>Bacteria</taxon>
        <taxon>Pseudomonadati</taxon>
        <taxon>Planctomycetota</taxon>
        <taxon>Phycisphaerae</taxon>
        <taxon>Sedimentisphaerales</taxon>
        <taxon>Anaerohalosphaeraceae</taxon>
        <taxon>Anaerohalosphaera</taxon>
    </lineage>
</organism>
<evidence type="ECO:0000259" key="2">
    <source>
        <dbReference type="PROSITE" id="PS50206"/>
    </source>
</evidence>
<dbReference type="EC" id="3.-.-.-" evidence="3"/>
<dbReference type="KEGG" id="alus:STSP2_03349"/>
<dbReference type="InterPro" id="IPR001279">
    <property type="entry name" value="Metallo-B-lactamas"/>
</dbReference>
<dbReference type="GO" id="GO:0016787">
    <property type="term" value="F:hydrolase activity"/>
    <property type="evidence" value="ECO:0007669"/>
    <property type="project" value="UniProtKB-KW"/>
</dbReference>
<dbReference type="FunFam" id="3.60.15.10:FF:000030">
    <property type="entry name" value="Metallo-beta-lactamase family protein"/>
    <property type="match status" value="1"/>
</dbReference>
<dbReference type="AlphaFoldDB" id="A0A1U9NQP8"/>
<keyword evidence="4" id="KW-1185">Reference proteome</keyword>
<dbReference type="GO" id="GO:0050313">
    <property type="term" value="F:sulfur dioxygenase activity"/>
    <property type="evidence" value="ECO:0007669"/>
    <property type="project" value="InterPro"/>
</dbReference>
<dbReference type="CDD" id="cd00158">
    <property type="entry name" value="RHOD"/>
    <property type="match status" value="2"/>
</dbReference>
<dbReference type="SUPFAM" id="SSF52821">
    <property type="entry name" value="Rhodanese/Cell cycle control phosphatase"/>
    <property type="match status" value="2"/>
</dbReference>
<dbReference type="GO" id="GO:0006749">
    <property type="term" value="P:glutathione metabolic process"/>
    <property type="evidence" value="ECO:0007669"/>
    <property type="project" value="InterPro"/>
</dbReference>
<dbReference type="InterPro" id="IPR036873">
    <property type="entry name" value="Rhodanese-like_dom_sf"/>
</dbReference>
<evidence type="ECO:0000256" key="1">
    <source>
        <dbReference type="ARBA" id="ARBA00022723"/>
    </source>
</evidence>
<feature type="domain" description="Rhodanese" evidence="2">
    <location>
        <begin position="262"/>
        <end position="345"/>
    </location>
</feature>
<evidence type="ECO:0000313" key="3">
    <source>
        <dbReference type="EMBL" id="AQT70145.1"/>
    </source>
</evidence>
<dbReference type="SMART" id="SM00450">
    <property type="entry name" value="RHOD"/>
    <property type="match status" value="2"/>
</dbReference>
<dbReference type="RefSeq" id="WP_146663755.1">
    <property type="nucleotide sequence ID" value="NZ_CP019791.1"/>
</dbReference>
<dbReference type="SMART" id="SM00849">
    <property type="entry name" value="Lactamase_B"/>
    <property type="match status" value="1"/>
</dbReference>
<feature type="domain" description="Rhodanese" evidence="2">
    <location>
        <begin position="367"/>
        <end position="455"/>
    </location>
</feature>
<proteinExistence type="predicted"/>
<dbReference type="OrthoDB" id="9784009at2"/>
<dbReference type="InterPro" id="IPR036866">
    <property type="entry name" value="RibonucZ/Hydroxyglut_hydro"/>
</dbReference>
<keyword evidence="1" id="KW-0479">Metal-binding</keyword>
<name>A0A1U9NQP8_9BACT</name>
<gene>
    <name evidence="3" type="primary">blh</name>
    <name evidence="3" type="ORF">STSP2_03349</name>
</gene>
<keyword evidence="3" id="KW-0378">Hydrolase</keyword>
<dbReference type="EMBL" id="CP019791">
    <property type="protein sequence ID" value="AQT70145.1"/>
    <property type="molecule type" value="Genomic_DNA"/>
</dbReference>
<dbReference type="Pfam" id="PF00753">
    <property type="entry name" value="Lactamase_B"/>
    <property type="match status" value="1"/>
</dbReference>
<sequence>MFLEKIKSEGIAHLSYMLGSGGQAAVIDPRRDIDVYLQMAREKGVNITHIFETHRNEDYVIGSLPLMDKTGSQIYHSGATKFSYGQSVSEGNEFEIGDLKLKILETPGHTFDSISIAVIDSNFSDDPVGVFTGDALFIGDVGRTDFFPDRAEEVAGLLYESIFNKLLPLGDDVILYPAHGAGSVCGSGMASREFSTIGYERKHNPVLQKTDKGEFVNYKVNEHHYQPPYFKKMEEYNQFGPPEKDMQKPVKRMNVSTFEKSQDSGMLVLDARSPEAFAGCFIPGSLAIPLNMIPAYAGWLIPYDQPIGLVVENKADVGQAVRHLCRLGYDNVVGYLGQGIHQWEKSGLIYDMIPAVHAQELKKRIENQTDFTLLDVRTVSEFEKGHLPIAQHMYLGYLPRQIDQLDRNKLITTFCGSGRRAIIAASYLKMNGFRFVEDCLGSMAACSKLGCPVTS</sequence>
<dbReference type="GO" id="GO:0046872">
    <property type="term" value="F:metal ion binding"/>
    <property type="evidence" value="ECO:0007669"/>
    <property type="project" value="UniProtKB-KW"/>
</dbReference>
<dbReference type="Proteomes" id="UP000189674">
    <property type="component" value="Chromosome"/>
</dbReference>
<dbReference type="Pfam" id="PF00581">
    <property type="entry name" value="Rhodanese"/>
    <property type="match status" value="2"/>
</dbReference>
<dbReference type="Gene3D" id="3.60.15.10">
    <property type="entry name" value="Ribonuclease Z/Hydroxyacylglutathione hydrolase-like"/>
    <property type="match status" value="1"/>
</dbReference>
<dbReference type="PROSITE" id="PS50206">
    <property type="entry name" value="RHODANESE_3"/>
    <property type="match status" value="2"/>
</dbReference>
<dbReference type="InterPro" id="IPR044528">
    <property type="entry name" value="POD-like_MBL-fold"/>
</dbReference>
<dbReference type="InterPro" id="IPR051682">
    <property type="entry name" value="Mito_Persulfide_Diox"/>
</dbReference>
<dbReference type="STRING" id="1936003.STSP2_03349"/>
<accession>A0A1U9NQP8</accession>